<comment type="caution">
    <text evidence="2">The sequence shown here is derived from an EMBL/GenBank/DDBJ whole genome shotgun (WGS) entry which is preliminary data.</text>
</comment>
<dbReference type="Proteomes" id="UP001230908">
    <property type="component" value="Unassembled WGS sequence"/>
</dbReference>
<organism evidence="2 3">
    <name type="scientific">Phytohabitans maris</name>
    <dbReference type="NCBI Taxonomy" id="3071409"/>
    <lineage>
        <taxon>Bacteria</taxon>
        <taxon>Bacillati</taxon>
        <taxon>Actinomycetota</taxon>
        <taxon>Actinomycetes</taxon>
        <taxon>Micromonosporales</taxon>
        <taxon>Micromonosporaceae</taxon>
    </lineage>
</organism>
<feature type="region of interest" description="Disordered" evidence="1">
    <location>
        <begin position="79"/>
        <end position="108"/>
    </location>
</feature>
<accession>A0ABU0ZTT1</accession>
<protein>
    <submittedName>
        <fullName evidence="2">Uncharacterized protein</fullName>
    </submittedName>
</protein>
<dbReference type="EMBL" id="JAVHUY010000053">
    <property type="protein sequence ID" value="MDQ7910206.1"/>
    <property type="molecule type" value="Genomic_DNA"/>
</dbReference>
<proteinExistence type="predicted"/>
<evidence type="ECO:0000313" key="2">
    <source>
        <dbReference type="EMBL" id="MDQ7910206.1"/>
    </source>
</evidence>
<evidence type="ECO:0000313" key="3">
    <source>
        <dbReference type="Proteomes" id="UP001230908"/>
    </source>
</evidence>
<evidence type="ECO:0000256" key="1">
    <source>
        <dbReference type="SAM" id="MobiDB-lite"/>
    </source>
</evidence>
<gene>
    <name evidence="2" type="ORF">RB614_37495</name>
</gene>
<dbReference type="RefSeq" id="WP_308717456.1">
    <property type="nucleotide sequence ID" value="NZ_JAVHUY010000053.1"/>
</dbReference>
<keyword evidence="3" id="KW-1185">Reference proteome</keyword>
<name>A0ABU0ZTT1_9ACTN</name>
<sequence length="328" mass="36617">MEYDKAARKIDPQLVGTWPSRAQLHRWLSGNLKGLPYPDHCRILEAMLPGHTAQQLFEVSGTSSRPDIFQRVAQGLSAPAEEDVEWGPSTKSEPASIPTRLAPTNGDVDPVSRGLGQRLLELQKARRLSDEETLLLAGLSGSVVELSMRVQIDIDGEGWAHVAYEHEVLNLTAKPITRIPRELWFRYTKGSLSITPTSNGGRRVAIQRVHDTPTLVKFACQISPAIQPGESAVLGYESEGGQFLDQLYWRQSVQRFTRHLSVQVRHQAAGTLSHCSALEEHPDGSESFASEDLLWDYEDDDIVMSVTRDYLRPNQSVTLRWDVDRATA</sequence>
<reference evidence="2 3" key="1">
    <citation type="submission" date="2023-08" db="EMBL/GenBank/DDBJ databases">
        <title>Phytohabitans sansha sp. nov., isolated from marine sediment.</title>
        <authorList>
            <person name="Zhao Y."/>
            <person name="Yi K."/>
        </authorList>
    </citation>
    <scope>NUCLEOTIDE SEQUENCE [LARGE SCALE GENOMIC DNA]</scope>
    <source>
        <strain evidence="2 3">ZYX-F-186</strain>
    </source>
</reference>